<protein>
    <submittedName>
        <fullName evidence="4">N-acetyltransferase</fullName>
    </submittedName>
</protein>
<evidence type="ECO:0000259" key="3">
    <source>
        <dbReference type="PROSITE" id="PS51186"/>
    </source>
</evidence>
<dbReference type="PANTHER" id="PTHR43626:SF4">
    <property type="entry name" value="GCN5-RELATED N-ACETYLTRANSFERASE 2, CHLOROPLASTIC"/>
    <property type="match status" value="1"/>
</dbReference>
<name>A0A2X0IGU9_9ACTN</name>
<dbReference type="InterPro" id="IPR000182">
    <property type="entry name" value="GNAT_dom"/>
</dbReference>
<proteinExistence type="predicted"/>
<dbReference type="PANTHER" id="PTHR43626">
    <property type="entry name" value="ACYL-COA N-ACYLTRANSFERASE"/>
    <property type="match status" value="1"/>
</dbReference>
<dbReference type="GO" id="GO:0008080">
    <property type="term" value="F:N-acetyltransferase activity"/>
    <property type="evidence" value="ECO:0007669"/>
    <property type="project" value="InterPro"/>
</dbReference>
<dbReference type="AlphaFoldDB" id="A0A2X0IGU9"/>
<dbReference type="Proteomes" id="UP000248889">
    <property type="component" value="Unassembled WGS sequence"/>
</dbReference>
<keyword evidence="1 4" id="KW-0808">Transferase</keyword>
<accession>A0A2X0IGU9</accession>
<keyword evidence="5" id="KW-1185">Reference proteome</keyword>
<dbReference type="Gene3D" id="3.40.630.30">
    <property type="match status" value="1"/>
</dbReference>
<dbReference type="InterPro" id="IPR016181">
    <property type="entry name" value="Acyl_CoA_acyltransferase"/>
</dbReference>
<dbReference type="OrthoDB" id="3190820at2"/>
<feature type="domain" description="N-acetyltransferase" evidence="3">
    <location>
        <begin position="1"/>
        <end position="143"/>
    </location>
</feature>
<evidence type="ECO:0000256" key="1">
    <source>
        <dbReference type="ARBA" id="ARBA00022679"/>
    </source>
</evidence>
<gene>
    <name evidence="4" type="ORF">DN069_20245</name>
</gene>
<dbReference type="Pfam" id="PF00583">
    <property type="entry name" value="Acetyltransf_1"/>
    <property type="match status" value="1"/>
</dbReference>
<sequence length="151" mass="16423">MKDYDWQYGSDGVDFDELCRLYRAAPLGDNTAAELATVYGNSRYACFVYADGALVGAGRALADGVDCAYIGHVAVHPTHQGQGLGAEIVRRLADQARDHKKIILYANPGTEAFYGRLGFLPMNTAMAIWRDPDRAVEAGLLRREGSRLPSG</sequence>
<dbReference type="SUPFAM" id="SSF55729">
    <property type="entry name" value="Acyl-CoA N-acyltransferases (Nat)"/>
    <property type="match status" value="1"/>
</dbReference>
<comment type="caution">
    <text evidence="4">The sequence shown here is derived from an EMBL/GenBank/DDBJ whole genome shotgun (WGS) entry which is preliminary data.</text>
</comment>
<organism evidence="4 5">
    <name type="scientific">Streptacidiphilus pinicola</name>
    <dbReference type="NCBI Taxonomy" id="2219663"/>
    <lineage>
        <taxon>Bacteria</taxon>
        <taxon>Bacillati</taxon>
        <taxon>Actinomycetota</taxon>
        <taxon>Actinomycetes</taxon>
        <taxon>Kitasatosporales</taxon>
        <taxon>Streptomycetaceae</taxon>
        <taxon>Streptacidiphilus</taxon>
    </lineage>
</organism>
<dbReference type="EMBL" id="QKYN01000077">
    <property type="protein sequence ID" value="RAG83777.1"/>
    <property type="molecule type" value="Genomic_DNA"/>
</dbReference>
<dbReference type="GO" id="GO:0005737">
    <property type="term" value="C:cytoplasm"/>
    <property type="evidence" value="ECO:0007669"/>
    <property type="project" value="TreeGrafter"/>
</dbReference>
<evidence type="ECO:0000313" key="5">
    <source>
        <dbReference type="Proteomes" id="UP000248889"/>
    </source>
</evidence>
<reference evidence="4 5" key="1">
    <citation type="submission" date="2018-06" db="EMBL/GenBank/DDBJ databases">
        <title>Streptacidiphilus pinicola sp. nov., isolated from pine grove soil.</title>
        <authorList>
            <person name="Roh S.G."/>
            <person name="Park S."/>
            <person name="Kim M.-K."/>
            <person name="Yun B.-R."/>
            <person name="Park J."/>
            <person name="Kim M.J."/>
            <person name="Kim Y.S."/>
            <person name="Kim S.B."/>
        </authorList>
    </citation>
    <scope>NUCLEOTIDE SEQUENCE [LARGE SCALE GENOMIC DNA]</scope>
    <source>
        <strain evidence="4 5">MMS16-CNU450</strain>
    </source>
</reference>
<dbReference type="PROSITE" id="PS51186">
    <property type="entry name" value="GNAT"/>
    <property type="match status" value="1"/>
</dbReference>
<dbReference type="InterPro" id="IPR045039">
    <property type="entry name" value="NSI-like"/>
</dbReference>
<evidence type="ECO:0000313" key="4">
    <source>
        <dbReference type="EMBL" id="RAG83777.1"/>
    </source>
</evidence>
<dbReference type="RefSeq" id="WP_111502791.1">
    <property type="nucleotide sequence ID" value="NZ_QKYN01000077.1"/>
</dbReference>
<evidence type="ECO:0000256" key="2">
    <source>
        <dbReference type="ARBA" id="ARBA00023315"/>
    </source>
</evidence>
<keyword evidence="2" id="KW-0012">Acyltransferase</keyword>
<dbReference type="CDD" id="cd04301">
    <property type="entry name" value="NAT_SF"/>
    <property type="match status" value="1"/>
</dbReference>